<dbReference type="Proteomes" id="UP000186469">
    <property type="component" value="Unassembled WGS sequence"/>
</dbReference>
<keyword evidence="2" id="KW-0902">Two-component regulatory system</keyword>
<accession>A0A1M7S5I1</accession>
<dbReference type="InterPro" id="IPR001789">
    <property type="entry name" value="Sig_transdc_resp-reg_receiver"/>
</dbReference>
<gene>
    <name evidence="5" type="ORF">SAMN02745728_00472</name>
</gene>
<dbReference type="Pfam" id="PF00072">
    <property type="entry name" value="Response_reg"/>
    <property type="match status" value="1"/>
</dbReference>
<evidence type="ECO:0000256" key="3">
    <source>
        <dbReference type="PROSITE-ProRule" id="PRU00169"/>
    </source>
</evidence>
<evidence type="ECO:0000313" key="6">
    <source>
        <dbReference type="Proteomes" id="UP000186469"/>
    </source>
</evidence>
<evidence type="ECO:0000256" key="1">
    <source>
        <dbReference type="ARBA" id="ARBA00022553"/>
    </source>
</evidence>
<dbReference type="STRING" id="1121455.SAMN02745728_00472"/>
<dbReference type="PANTHER" id="PTHR45339:SF1">
    <property type="entry name" value="HYBRID SIGNAL TRANSDUCTION HISTIDINE KINASE J"/>
    <property type="match status" value="1"/>
</dbReference>
<proteinExistence type="predicted"/>
<dbReference type="Gene3D" id="3.40.50.2300">
    <property type="match status" value="1"/>
</dbReference>
<dbReference type="GO" id="GO:0000160">
    <property type="term" value="P:phosphorelay signal transduction system"/>
    <property type="evidence" value="ECO:0007669"/>
    <property type="project" value="UniProtKB-KW"/>
</dbReference>
<sequence length="82" mass="9032">MLEAFGIKITLADNGQEAVEFANKDTFDCILLDIQMPVMDGLTATKNLHNSSVEYLKTVPIIAMTAHAMQEDIKKSMEAGMQ</sequence>
<feature type="domain" description="Response regulatory" evidence="4">
    <location>
        <begin position="1"/>
        <end position="82"/>
    </location>
</feature>
<dbReference type="PANTHER" id="PTHR45339">
    <property type="entry name" value="HYBRID SIGNAL TRANSDUCTION HISTIDINE KINASE J"/>
    <property type="match status" value="1"/>
</dbReference>
<dbReference type="CDD" id="cd17546">
    <property type="entry name" value="REC_hyHK_CKI1_RcsC-like"/>
    <property type="match status" value="1"/>
</dbReference>
<feature type="modified residue" description="4-aspartylphosphate" evidence="3">
    <location>
        <position position="33"/>
    </location>
</feature>
<reference evidence="5 6" key="1">
    <citation type="submission" date="2016-12" db="EMBL/GenBank/DDBJ databases">
        <authorList>
            <person name="Song W.-J."/>
            <person name="Kurnit D.M."/>
        </authorList>
    </citation>
    <scope>NUCLEOTIDE SEQUENCE [LARGE SCALE GENOMIC DNA]</scope>
    <source>
        <strain evidence="5 6">DSM 11393</strain>
    </source>
</reference>
<dbReference type="SUPFAM" id="SSF52172">
    <property type="entry name" value="CheY-like"/>
    <property type="match status" value="1"/>
</dbReference>
<dbReference type="PROSITE" id="PS50110">
    <property type="entry name" value="RESPONSE_REGULATORY"/>
    <property type="match status" value="1"/>
</dbReference>
<protein>
    <submittedName>
        <fullName evidence="5">Response regulator receiver domain-containing protein</fullName>
    </submittedName>
</protein>
<organism evidence="5 6">
    <name type="scientific">Desulfovibrio litoralis DSM 11393</name>
    <dbReference type="NCBI Taxonomy" id="1121455"/>
    <lineage>
        <taxon>Bacteria</taxon>
        <taxon>Pseudomonadati</taxon>
        <taxon>Thermodesulfobacteriota</taxon>
        <taxon>Desulfovibrionia</taxon>
        <taxon>Desulfovibrionales</taxon>
        <taxon>Desulfovibrionaceae</taxon>
        <taxon>Desulfovibrio</taxon>
    </lineage>
</organism>
<dbReference type="InterPro" id="IPR011006">
    <property type="entry name" value="CheY-like_superfamily"/>
</dbReference>
<name>A0A1M7S5I1_9BACT</name>
<keyword evidence="1 3" id="KW-0597">Phosphoprotein</keyword>
<evidence type="ECO:0000313" key="5">
    <source>
        <dbReference type="EMBL" id="SHN53939.1"/>
    </source>
</evidence>
<dbReference type="EMBL" id="FRDI01000003">
    <property type="protein sequence ID" value="SHN53939.1"/>
    <property type="molecule type" value="Genomic_DNA"/>
</dbReference>
<evidence type="ECO:0000259" key="4">
    <source>
        <dbReference type="PROSITE" id="PS50110"/>
    </source>
</evidence>
<evidence type="ECO:0000256" key="2">
    <source>
        <dbReference type="ARBA" id="ARBA00023012"/>
    </source>
</evidence>
<dbReference type="AlphaFoldDB" id="A0A1M7S5I1"/>
<keyword evidence="6" id="KW-1185">Reference proteome</keyword>